<evidence type="ECO:0000313" key="5">
    <source>
        <dbReference type="EMBL" id="TKZ22736.1"/>
    </source>
</evidence>
<protein>
    <submittedName>
        <fullName evidence="5">Restriction endonuclease subunit S</fullName>
    </submittedName>
</protein>
<sequence>MIESELGAIPEGWEITTLEKISKVITKGTTPKNFASHGVNYIKVENILDDHSIDKSKLSFVDDETHNNLLKRSIIEEKDILFSIAGTLSKFSFVTNDILPANTNQAVSIIRIDNNIVNPLFVFSCFLADFHKEHCFRNLQQSVQANLSLTTIRNLKLILPSNIILKKYEDKIIDIFNKIHI</sequence>
<dbReference type="InterPro" id="IPR044946">
    <property type="entry name" value="Restrct_endonuc_typeI_TRD_sf"/>
</dbReference>
<evidence type="ECO:0000259" key="4">
    <source>
        <dbReference type="Pfam" id="PF01420"/>
    </source>
</evidence>
<evidence type="ECO:0000313" key="6">
    <source>
        <dbReference type="Proteomes" id="UP000310168"/>
    </source>
</evidence>
<comment type="similarity">
    <text evidence="1">Belongs to the type-I restriction system S methylase family.</text>
</comment>
<dbReference type="Gene3D" id="3.90.220.20">
    <property type="entry name" value="DNA methylase specificity domains"/>
    <property type="match status" value="1"/>
</dbReference>
<dbReference type="InterPro" id="IPR000055">
    <property type="entry name" value="Restrct_endonuc_typeI_TRD"/>
</dbReference>
<name>A0ABY2TLS7_9SPIR</name>
<dbReference type="PANTHER" id="PTHR30408:SF12">
    <property type="entry name" value="TYPE I RESTRICTION ENZYME MJAVIII SPECIFICITY SUBUNIT"/>
    <property type="match status" value="1"/>
</dbReference>
<proteinExistence type="inferred from homology"/>
<comment type="caution">
    <text evidence="5">The sequence shown here is derived from an EMBL/GenBank/DDBJ whole genome shotgun (WGS) entry which is preliminary data.</text>
</comment>
<keyword evidence="5" id="KW-0255">Endonuclease</keyword>
<evidence type="ECO:0000256" key="1">
    <source>
        <dbReference type="ARBA" id="ARBA00010923"/>
    </source>
</evidence>
<dbReference type="EMBL" id="SJDU01000740">
    <property type="protein sequence ID" value="TKZ22736.1"/>
    <property type="molecule type" value="Genomic_DNA"/>
</dbReference>
<reference evidence="5 6" key="1">
    <citation type="journal article" date="2019" name="Anaerobe">
        <title>Brachyspira catarrhinii sp. nov., an anaerobic intestinal spirochaete isolated from vervet monkeys may have been misidentified as Brachyspira aalborgi in previous studies.</title>
        <authorList>
            <person name="Phillips N.D."/>
            <person name="La T."/>
            <person name="Hampson D.J."/>
        </authorList>
    </citation>
    <scope>NUCLEOTIDE SEQUENCE [LARGE SCALE GENOMIC DNA]</scope>
    <source>
        <strain evidence="5 6">Z12</strain>
    </source>
</reference>
<accession>A0ABY2TLS7</accession>
<dbReference type="Proteomes" id="UP000310168">
    <property type="component" value="Unassembled WGS sequence"/>
</dbReference>
<dbReference type="Pfam" id="PF01420">
    <property type="entry name" value="Methylase_S"/>
    <property type="match status" value="1"/>
</dbReference>
<dbReference type="InterPro" id="IPR052021">
    <property type="entry name" value="Type-I_RS_S_subunit"/>
</dbReference>
<dbReference type="SUPFAM" id="SSF116734">
    <property type="entry name" value="DNA methylase specificity domain"/>
    <property type="match status" value="1"/>
</dbReference>
<keyword evidence="5" id="KW-0378">Hydrolase</keyword>
<keyword evidence="3" id="KW-0238">DNA-binding</keyword>
<keyword evidence="6" id="KW-1185">Reference proteome</keyword>
<dbReference type="RefSeq" id="WP_137999475.1">
    <property type="nucleotide sequence ID" value="NZ_SJDU01000740.1"/>
</dbReference>
<evidence type="ECO:0000256" key="2">
    <source>
        <dbReference type="ARBA" id="ARBA00022747"/>
    </source>
</evidence>
<organism evidence="5 6">
    <name type="scientific">Brachyspira catarrhinii</name>
    <dbReference type="NCBI Taxonomy" id="2528966"/>
    <lineage>
        <taxon>Bacteria</taxon>
        <taxon>Pseudomonadati</taxon>
        <taxon>Spirochaetota</taxon>
        <taxon>Spirochaetia</taxon>
        <taxon>Brachyspirales</taxon>
        <taxon>Brachyspiraceae</taxon>
        <taxon>Brachyspira</taxon>
    </lineage>
</organism>
<gene>
    <name evidence="5" type="ORF">EZH24_13285</name>
</gene>
<dbReference type="PANTHER" id="PTHR30408">
    <property type="entry name" value="TYPE-1 RESTRICTION ENZYME ECOKI SPECIFICITY PROTEIN"/>
    <property type="match status" value="1"/>
</dbReference>
<feature type="non-terminal residue" evidence="5">
    <location>
        <position position="181"/>
    </location>
</feature>
<evidence type="ECO:0000256" key="3">
    <source>
        <dbReference type="ARBA" id="ARBA00023125"/>
    </source>
</evidence>
<keyword evidence="5" id="KW-0540">Nuclease</keyword>
<feature type="domain" description="Type I restriction modification DNA specificity" evidence="4">
    <location>
        <begin position="10"/>
        <end position="162"/>
    </location>
</feature>
<dbReference type="GO" id="GO:0004519">
    <property type="term" value="F:endonuclease activity"/>
    <property type="evidence" value="ECO:0007669"/>
    <property type="project" value="UniProtKB-KW"/>
</dbReference>
<keyword evidence="2" id="KW-0680">Restriction system</keyword>